<feature type="transmembrane region" description="Helical" evidence="5">
    <location>
        <begin position="23"/>
        <end position="45"/>
    </location>
</feature>
<evidence type="ECO:0000313" key="7">
    <source>
        <dbReference type="Proteomes" id="UP001056336"/>
    </source>
</evidence>
<dbReference type="PANTHER" id="PTHR47547">
    <property type="match status" value="1"/>
</dbReference>
<evidence type="ECO:0000256" key="4">
    <source>
        <dbReference type="ARBA" id="ARBA00023136"/>
    </source>
</evidence>
<protein>
    <submittedName>
        <fullName evidence="6">APC family permease</fullName>
    </submittedName>
</protein>
<dbReference type="EMBL" id="CP097332">
    <property type="protein sequence ID" value="UQX87010.1"/>
    <property type="molecule type" value="Genomic_DNA"/>
</dbReference>
<gene>
    <name evidence="6" type="ORF">M6D93_11905</name>
</gene>
<dbReference type="InterPro" id="IPR002293">
    <property type="entry name" value="AA/rel_permease1"/>
</dbReference>
<keyword evidence="7" id="KW-1185">Reference proteome</keyword>
<feature type="transmembrane region" description="Helical" evidence="5">
    <location>
        <begin position="253"/>
        <end position="276"/>
    </location>
</feature>
<feature type="transmembrane region" description="Helical" evidence="5">
    <location>
        <begin position="296"/>
        <end position="318"/>
    </location>
</feature>
<evidence type="ECO:0000256" key="5">
    <source>
        <dbReference type="SAM" id="Phobius"/>
    </source>
</evidence>
<evidence type="ECO:0000256" key="3">
    <source>
        <dbReference type="ARBA" id="ARBA00022989"/>
    </source>
</evidence>
<proteinExistence type="predicted"/>
<evidence type="ECO:0000256" key="2">
    <source>
        <dbReference type="ARBA" id="ARBA00022692"/>
    </source>
</evidence>
<accession>A0ABY4QU41</accession>
<keyword evidence="4 5" id="KW-0472">Membrane</keyword>
<evidence type="ECO:0000313" key="6">
    <source>
        <dbReference type="EMBL" id="UQX87010.1"/>
    </source>
</evidence>
<dbReference type="InterPro" id="IPR052962">
    <property type="entry name" value="AA_Transporter_AGT"/>
</dbReference>
<keyword evidence="3 5" id="KW-1133">Transmembrane helix</keyword>
<feature type="transmembrane region" description="Helical" evidence="5">
    <location>
        <begin position="421"/>
        <end position="439"/>
    </location>
</feature>
<name>A0ABY4QU41_9ACTN</name>
<sequence>MSTTLNSAAAPHDRTGRELHRSVGLFGLMFIALGSIIGSGWLLGALGAAQSAGPASLLSWILAAMLLIVLALIHAELGAAYPVAGGTARFPYFAFGTLAGFTAGWAAYLQAVTIAPIEVEASISYLASTGWAKKHLHLLHGNGTLTAVGVLVASAAMLLFTIVNLMGAKLLAASNNVLVIWKLAVPILAIVVIMSLSFHASNFHAGGGFMPYGVHGVFAALPAGVVFSLQGFEQAVQMAGEARNPRRDISRAIISAMFIGAAVYILLEVAFIGGLAPKNLVHGWANPIGAGDFGPYYTLALAAGAGWLATILLIDAVISPCDTGLIYLGTSARLSYALGEEEVLSDKLTQTNRRGVPTYSILLAFVIGEITFLPFPSWSSLVGLVTGATAIMYAFAPVSLAALQARDPDRPRPYRLPMPKVLNPVGFVAANLIIYWGGFEATWKLLTAIFVGRVLFEITLRRAKDVRRADIDWRAASWIWPWLIGITIIGLIGRYGKGAHHALPNWIDLLVVAAFSLVIFYYAVSLAMGSEQIKAAVDSEERQMAELADLNLPA</sequence>
<feature type="transmembrane region" description="Helical" evidence="5">
    <location>
        <begin position="90"/>
        <end position="108"/>
    </location>
</feature>
<dbReference type="PIRSF" id="PIRSF006060">
    <property type="entry name" value="AA_transporter"/>
    <property type="match status" value="1"/>
</dbReference>
<feature type="transmembrane region" description="Helical" evidence="5">
    <location>
        <begin position="212"/>
        <end position="232"/>
    </location>
</feature>
<feature type="transmembrane region" description="Helical" evidence="5">
    <location>
        <begin position="505"/>
        <end position="524"/>
    </location>
</feature>
<dbReference type="RefSeq" id="WP_249769436.1">
    <property type="nucleotide sequence ID" value="NZ_CP097332.1"/>
</dbReference>
<feature type="transmembrane region" description="Helical" evidence="5">
    <location>
        <begin position="145"/>
        <end position="167"/>
    </location>
</feature>
<keyword evidence="2 5" id="KW-0812">Transmembrane</keyword>
<feature type="transmembrane region" description="Helical" evidence="5">
    <location>
        <begin position="57"/>
        <end position="78"/>
    </location>
</feature>
<dbReference type="Proteomes" id="UP001056336">
    <property type="component" value="Chromosome"/>
</dbReference>
<dbReference type="PANTHER" id="PTHR47547:SF1">
    <property type="entry name" value="ASPARTATE-PROTON SYMPORTER"/>
    <property type="match status" value="1"/>
</dbReference>
<feature type="transmembrane region" description="Helical" evidence="5">
    <location>
        <begin position="381"/>
        <end position="400"/>
    </location>
</feature>
<comment type="subcellular location">
    <subcellularLocation>
        <location evidence="1">Membrane</location>
        <topology evidence="1">Multi-pass membrane protein</topology>
    </subcellularLocation>
</comment>
<feature type="transmembrane region" description="Helical" evidence="5">
    <location>
        <begin position="356"/>
        <end position="375"/>
    </location>
</feature>
<dbReference type="Pfam" id="PF13520">
    <property type="entry name" value="AA_permease_2"/>
    <property type="match status" value="1"/>
</dbReference>
<feature type="transmembrane region" description="Helical" evidence="5">
    <location>
        <begin position="179"/>
        <end position="200"/>
    </location>
</feature>
<reference evidence="6" key="1">
    <citation type="journal article" date="2018" name="Int. J. Syst. Evol. Microbiol.">
        <title>Jatrophihabitans telluris sp. nov., isolated from sediment soil of lava forest wetlands and the emended description of the genus Jatrophihabitans.</title>
        <authorList>
            <person name="Lee K.C."/>
            <person name="Suh M.K."/>
            <person name="Eom M.K."/>
            <person name="Kim K.K."/>
            <person name="Kim J.S."/>
            <person name="Kim D.S."/>
            <person name="Ko S.H."/>
            <person name="Shin Y.K."/>
            <person name="Lee J.S."/>
        </authorList>
    </citation>
    <scope>NUCLEOTIDE SEQUENCE</scope>
    <source>
        <strain evidence="6">N237</strain>
    </source>
</reference>
<reference evidence="6" key="2">
    <citation type="submission" date="2022-05" db="EMBL/GenBank/DDBJ databases">
        <authorList>
            <person name="Kim J.-S."/>
            <person name="Lee K."/>
            <person name="Suh M."/>
            <person name="Eom M."/>
            <person name="Kim J.-S."/>
            <person name="Kim D.-S."/>
            <person name="Ko S.-H."/>
            <person name="Shin Y."/>
            <person name="Lee J.-S."/>
        </authorList>
    </citation>
    <scope>NUCLEOTIDE SEQUENCE</scope>
    <source>
        <strain evidence="6">N237</strain>
    </source>
</reference>
<feature type="transmembrane region" description="Helical" evidence="5">
    <location>
        <begin position="475"/>
        <end position="493"/>
    </location>
</feature>
<organism evidence="6 7">
    <name type="scientific">Jatrophihabitans telluris</name>
    <dbReference type="NCBI Taxonomy" id="2038343"/>
    <lineage>
        <taxon>Bacteria</taxon>
        <taxon>Bacillati</taxon>
        <taxon>Actinomycetota</taxon>
        <taxon>Actinomycetes</taxon>
        <taxon>Jatrophihabitantales</taxon>
        <taxon>Jatrophihabitantaceae</taxon>
        <taxon>Jatrophihabitans</taxon>
    </lineage>
</organism>
<evidence type="ECO:0000256" key="1">
    <source>
        <dbReference type="ARBA" id="ARBA00004141"/>
    </source>
</evidence>
<dbReference type="Gene3D" id="1.20.1740.10">
    <property type="entry name" value="Amino acid/polyamine transporter I"/>
    <property type="match status" value="1"/>
</dbReference>